<keyword evidence="17" id="KW-1185">Reference proteome</keyword>
<gene>
    <name evidence="16" type="ORF">C7M84_010700</name>
</gene>
<keyword evidence="13" id="KW-0732">Signal</keyword>
<evidence type="ECO:0000256" key="10">
    <source>
        <dbReference type="ARBA" id="ARBA00023136"/>
    </source>
</evidence>
<keyword evidence="8" id="KW-1133">Transmembrane helix</keyword>
<evidence type="ECO:0000259" key="14">
    <source>
        <dbReference type="Pfam" id="PF00852"/>
    </source>
</evidence>
<dbReference type="PANTHER" id="PTHR48438:SF1">
    <property type="entry name" value="ALPHA-(1,3)-FUCOSYLTRANSFERASE C-RELATED"/>
    <property type="match status" value="1"/>
</dbReference>
<keyword evidence="6 12" id="KW-0812">Transmembrane</keyword>
<evidence type="ECO:0000256" key="11">
    <source>
        <dbReference type="ARBA" id="ARBA00023180"/>
    </source>
</evidence>
<comment type="subcellular location">
    <subcellularLocation>
        <location evidence="1 12">Golgi apparatus</location>
        <location evidence="1 12">Golgi stack membrane</location>
        <topology evidence="1 12">Single-pass type II membrane protein</topology>
    </subcellularLocation>
</comment>
<evidence type="ECO:0000256" key="3">
    <source>
        <dbReference type="ARBA" id="ARBA00008919"/>
    </source>
</evidence>
<dbReference type="EC" id="2.4.1.-" evidence="12"/>
<accession>A0A423T3B6</accession>
<keyword evidence="10" id="KW-0472">Membrane</keyword>
<reference evidence="16 17" key="1">
    <citation type="submission" date="2018-04" db="EMBL/GenBank/DDBJ databases">
        <authorList>
            <person name="Zhang X."/>
            <person name="Yuan J."/>
            <person name="Li F."/>
            <person name="Xiang J."/>
        </authorList>
    </citation>
    <scope>NUCLEOTIDE SEQUENCE [LARGE SCALE GENOMIC DNA]</scope>
    <source>
        <tissue evidence="16">Muscle</tissue>
    </source>
</reference>
<dbReference type="Proteomes" id="UP000283509">
    <property type="component" value="Unassembled WGS sequence"/>
</dbReference>
<evidence type="ECO:0000256" key="2">
    <source>
        <dbReference type="ARBA" id="ARBA00004922"/>
    </source>
</evidence>
<dbReference type="Gene3D" id="3.40.50.11660">
    <property type="entry name" value="Glycosyl transferase family 10, C-terminal domain"/>
    <property type="match status" value="1"/>
</dbReference>
<dbReference type="GO" id="GO:0008417">
    <property type="term" value="F:fucosyltransferase activity"/>
    <property type="evidence" value="ECO:0007669"/>
    <property type="project" value="InterPro"/>
</dbReference>
<dbReference type="InterPro" id="IPR031481">
    <property type="entry name" value="Glyco_tran_10_N"/>
</dbReference>
<feature type="signal peptide" evidence="13">
    <location>
        <begin position="1"/>
        <end position="24"/>
    </location>
</feature>
<feature type="chain" id="PRO_5018992277" description="Fucosyltransferase" evidence="13">
    <location>
        <begin position="25"/>
        <end position="423"/>
    </location>
</feature>
<sequence>MRLCTGIAAAVVMLILLLYQSVPARHEYKPVRPLHDDAFLGTKGVEEENRTPVWGEFRDLTFEPLLGAFREAAHNSTGPTPAFRSGAIPKFLLWSAPFDGSFWSAQTEDVREGRCPLPCAVTFDPAEVKEADAVVIYIRFLPRRALKLPALEPRDPGQPWVALSFEAPPRANKNFYDDFRLLNGAFNRTMLYRRDADVVVPHGFVVGRGEEAALLPEVWHGPPVSEVPSRERKLAATFISNCKAESGRLDYIQKVQQYIPVDIYGKCGPLKCGHSMYVQDRYSPATDKCLRNTGMNYLFYFAFENSLCHEYVTEKLYNILYYPTVPVVFGAANYSTLLPPNSFIDARRFSPIQLASLLQRLSQSPKEYLKYHEWRQHYHVSLWGGQRSLCHLCVRLHDPAFYRSHVVQDFHSWFVNESRCGWK</sequence>
<dbReference type="InterPro" id="IPR001503">
    <property type="entry name" value="Glyco_trans_10"/>
</dbReference>
<dbReference type="STRING" id="6689.A0A423T3B6"/>
<evidence type="ECO:0000256" key="4">
    <source>
        <dbReference type="ARBA" id="ARBA00022676"/>
    </source>
</evidence>
<proteinExistence type="inferred from homology"/>
<comment type="similarity">
    <text evidence="3 12">Belongs to the glycosyltransferase 10 family.</text>
</comment>
<evidence type="ECO:0000256" key="5">
    <source>
        <dbReference type="ARBA" id="ARBA00022679"/>
    </source>
</evidence>
<evidence type="ECO:0000313" key="16">
    <source>
        <dbReference type="EMBL" id="ROT70999.1"/>
    </source>
</evidence>
<evidence type="ECO:0000256" key="13">
    <source>
        <dbReference type="SAM" id="SignalP"/>
    </source>
</evidence>
<dbReference type="OrthoDB" id="427096at2759"/>
<evidence type="ECO:0000256" key="6">
    <source>
        <dbReference type="ARBA" id="ARBA00022692"/>
    </source>
</evidence>
<dbReference type="GO" id="GO:0032580">
    <property type="term" value="C:Golgi cisterna membrane"/>
    <property type="evidence" value="ECO:0007669"/>
    <property type="project" value="UniProtKB-SubCell"/>
</dbReference>
<dbReference type="Pfam" id="PF17039">
    <property type="entry name" value="Glyco_tran_10_N"/>
    <property type="match status" value="1"/>
</dbReference>
<keyword evidence="4 12" id="KW-0328">Glycosyltransferase</keyword>
<evidence type="ECO:0000313" key="17">
    <source>
        <dbReference type="Proteomes" id="UP000283509"/>
    </source>
</evidence>
<evidence type="ECO:0000259" key="15">
    <source>
        <dbReference type="Pfam" id="PF17039"/>
    </source>
</evidence>
<evidence type="ECO:0000256" key="12">
    <source>
        <dbReference type="RuleBase" id="RU003832"/>
    </source>
</evidence>
<dbReference type="SUPFAM" id="SSF53756">
    <property type="entry name" value="UDP-Glycosyltransferase/glycogen phosphorylase"/>
    <property type="match status" value="1"/>
</dbReference>
<keyword evidence="5 12" id="KW-0808">Transferase</keyword>
<name>A0A423T3B6_PENVA</name>
<reference evidence="16 17" key="2">
    <citation type="submission" date="2019-01" db="EMBL/GenBank/DDBJ databases">
        <title>The decoding of complex shrimp genome reveals the adaptation for benthos swimmer, frequently molting mechanism and breeding impact on genome.</title>
        <authorList>
            <person name="Sun Y."/>
            <person name="Gao Y."/>
            <person name="Yu Y."/>
        </authorList>
    </citation>
    <scope>NUCLEOTIDE SEQUENCE [LARGE SCALE GENOMIC DNA]</scope>
    <source>
        <tissue evidence="16">Muscle</tissue>
    </source>
</reference>
<dbReference type="FunFam" id="3.40.50.11660:FF:000002">
    <property type="entry name" value="Alpha-(1,3)-fucosyltransferase"/>
    <property type="match status" value="1"/>
</dbReference>
<comment type="pathway">
    <text evidence="2">Protein modification; protein glycosylation.</text>
</comment>
<dbReference type="UniPathway" id="UPA00378"/>
<protein>
    <recommendedName>
        <fullName evidence="12">Fucosyltransferase</fullName>
        <ecNumber evidence="12">2.4.1.-</ecNumber>
    </recommendedName>
</protein>
<feature type="domain" description="Fucosyltransferase C-terminal" evidence="14">
    <location>
        <begin position="230"/>
        <end position="413"/>
    </location>
</feature>
<dbReference type="AlphaFoldDB" id="A0A423T3B6"/>
<evidence type="ECO:0000256" key="9">
    <source>
        <dbReference type="ARBA" id="ARBA00023034"/>
    </source>
</evidence>
<comment type="caution">
    <text evidence="16">The sequence shown here is derived from an EMBL/GenBank/DDBJ whole genome shotgun (WGS) entry which is preliminary data.</text>
</comment>
<dbReference type="Pfam" id="PF00852">
    <property type="entry name" value="Glyco_transf_10"/>
    <property type="match status" value="1"/>
</dbReference>
<dbReference type="PANTHER" id="PTHR48438">
    <property type="entry name" value="ALPHA-(1,3)-FUCOSYLTRANSFERASE C-RELATED"/>
    <property type="match status" value="1"/>
</dbReference>
<keyword evidence="11" id="KW-0325">Glycoprotein</keyword>
<dbReference type="InterPro" id="IPR055270">
    <property type="entry name" value="Glyco_tran_10_C"/>
</dbReference>
<dbReference type="EMBL" id="QCYY01002360">
    <property type="protein sequence ID" value="ROT70999.1"/>
    <property type="molecule type" value="Genomic_DNA"/>
</dbReference>
<evidence type="ECO:0000256" key="8">
    <source>
        <dbReference type="ARBA" id="ARBA00022989"/>
    </source>
</evidence>
<keyword evidence="7" id="KW-0735">Signal-anchor</keyword>
<dbReference type="InterPro" id="IPR038577">
    <property type="entry name" value="GT10-like_C_sf"/>
</dbReference>
<organism evidence="16 17">
    <name type="scientific">Penaeus vannamei</name>
    <name type="common">Whiteleg shrimp</name>
    <name type="synonym">Litopenaeus vannamei</name>
    <dbReference type="NCBI Taxonomy" id="6689"/>
    <lineage>
        <taxon>Eukaryota</taxon>
        <taxon>Metazoa</taxon>
        <taxon>Ecdysozoa</taxon>
        <taxon>Arthropoda</taxon>
        <taxon>Crustacea</taxon>
        <taxon>Multicrustacea</taxon>
        <taxon>Malacostraca</taxon>
        <taxon>Eumalacostraca</taxon>
        <taxon>Eucarida</taxon>
        <taxon>Decapoda</taxon>
        <taxon>Dendrobranchiata</taxon>
        <taxon>Penaeoidea</taxon>
        <taxon>Penaeidae</taxon>
        <taxon>Penaeus</taxon>
    </lineage>
</organism>
<keyword evidence="9 12" id="KW-0333">Golgi apparatus</keyword>
<feature type="domain" description="Fucosyltransferase N-terminal" evidence="15">
    <location>
        <begin position="91"/>
        <end position="203"/>
    </location>
</feature>
<evidence type="ECO:0000256" key="7">
    <source>
        <dbReference type="ARBA" id="ARBA00022968"/>
    </source>
</evidence>
<evidence type="ECO:0000256" key="1">
    <source>
        <dbReference type="ARBA" id="ARBA00004447"/>
    </source>
</evidence>